<keyword evidence="3" id="KW-1185">Reference proteome</keyword>
<organism evidence="2 3">
    <name type="scientific">Streptomyces sparsogenes DSM 40356</name>
    <dbReference type="NCBI Taxonomy" id="1331668"/>
    <lineage>
        <taxon>Bacteria</taxon>
        <taxon>Bacillati</taxon>
        <taxon>Actinomycetota</taxon>
        <taxon>Actinomycetes</taxon>
        <taxon>Kitasatosporales</taxon>
        <taxon>Streptomycetaceae</taxon>
        <taxon>Streptomyces</taxon>
    </lineage>
</organism>
<gene>
    <name evidence="2" type="ORF">SPAR_36331</name>
</gene>
<dbReference type="Proteomes" id="UP000186168">
    <property type="component" value="Unassembled WGS sequence"/>
</dbReference>
<feature type="compositionally biased region" description="Acidic residues" evidence="1">
    <location>
        <begin position="35"/>
        <end position="46"/>
    </location>
</feature>
<sequence length="123" mass="13580">MDVYRGRLSWRRLRVLIQHLPPESATMTELRNSLSDEEMAEQAEAGEPEKGRWSQVEQLLALIADRVARLEYVTILANSGSKGKKPTPPEPIARPGAKAKRPKSKLSESSAETLFQLINGGAA</sequence>
<evidence type="ECO:0000313" key="3">
    <source>
        <dbReference type="Proteomes" id="UP000186168"/>
    </source>
</evidence>
<dbReference type="STRING" id="67365.GCA_001704635_01778"/>
<feature type="region of interest" description="Disordered" evidence="1">
    <location>
        <begin position="22"/>
        <end position="51"/>
    </location>
</feature>
<dbReference type="AlphaFoldDB" id="A0A1R1S842"/>
<proteinExistence type="predicted"/>
<name>A0A1R1S842_9ACTN</name>
<accession>A0A1R1S842</accession>
<protein>
    <submittedName>
        <fullName evidence="2">Uncharacterized protein</fullName>
    </submittedName>
</protein>
<feature type="region of interest" description="Disordered" evidence="1">
    <location>
        <begin position="79"/>
        <end position="112"/>
    </location>
</feature>
<dbReference type="EMBL" id="ASQP01000469">
    <property type="protein sequence ID" value="OMI34368.1"/>
    <property type="molecule type" value="Genomic_DNA"/>
</dbReference>
<comment type="caution">
    <text evidence="2">The sequence shown here is derived from an EMBL/GenBank/DDBJ whole genome shotgun (WGS) entry which is preliminary data.</text>
</comment>
<evidence type="ECO:0000256" key="1">
    <source>
        <dbReference type="SAM" id="MobiDB-lite"/>
    </source>
</evidence>
<reference evidence="2 3" key="1">
    <citation type="submission" date="2013-05" db="EMBL/GenBank/DDBJ databases">
        <title>Genome sequence of Streptomyces sparsogenes DSM 40356.</title>
        <authorList>
            <person name="Coyne S."/>
            <person name="Seebeck F.P."/>
        </authorList>
    </citation>
    <scope>NUCLEOTIDE SEQUENCE [LARGE SCALE GENOMIC DNA]</scope>
    <source>
        <strain evidence="2 3">DSM 40356</strain>
    </source>
</reference>
<evidence type="ECO:0000313" key="2">
    <source>
        <dbReference type="EMBL" id="OMI34368.1"/>
    </source>
</evidence>